<dbReference type="EMBL" id="JAUJWW010000005">
    <property type="protein sequence ID" value="MDN7227981.1"/>
    <property type="molecule type" value="Genomic_DNA"/>
</dbReference>
<dbReference type="PANTHER" id="PTHR43099">
    <property type="entry name" value="UPF0053 PROTEIN YRKA"/>
    <property type="match status" value="1"/>
</dbReference>
<dbReference type="InterPro" id="IPR005170">
    <property type="entry name" value="Transptr-assoc_dom"/>
</dbReference>
<evidence type="ECO:0000256" key="9">
    <source>
        <dbReference type="PROSITE-ProRule" id="PRU00703"/>
    </source>
</evidence>
<evidence type="ECO:0000256" key="11">
    <source>
        <dbReference type="SAM" id="Phobius"/>
    </source>
</evidence>
<sequence length="434" mass="48776">MDIITLLNLGLLVILIALTAFFVGSEFAVVKIRMSRLDQLIAEGNKKAITAKKVAGDLDYYLSACQLGITVTALGLGALGKPTVERLMYPIFEYFAVSDAVASAASYAIAFMLVTYLHVVLGEMAPKTLAIEYAEKMSLLLAPPLYWFGKIMKPFIWALNGAARVLLRTFGVQPAGHDQAYSEDELKIVMAQSFEGGELNETELSYMENVFTFDERSAKDIMVPRTELVTLDKDMPLEEIVETLDENNYTRYPVTEEGDKDHIIGFVSAKKMLPHIVAGRPWKLQEFVRELPTVFEQTGLQDALLKMQQARVHIAIVADEYGGTAGMITLEDILEEIVGEIRDEFDADEQPEISQVSDHQYLINGRMLLRDFEERFGVEFEESDDIDTIGGWIHYKTAGEVQTGETLTEESGLWTVTEMDNQQIKQVMFHQNRK</sequence>
<keyword evidence="4 10" id="KW-0812">Transmembrane</keyword>
<evidence type="ECO:0000313" key="15">
    <source>
        <dbReference type="Proteomes" id="UP001172054"/>
    </source>
</evidence>
<name>A0ABT8MTD1_9BACL</name>
<evidence type="ECO:0000256" key="10">
    <source>
        <dbReference type="PROSITE-ProRule" id="PRU01193"/>
    </source>
</evidence>
<organism evidence="14 15">
    <name type="scientific">Planococcus liqunii</name>
    <dbReference type="NCBI Taxonomy" id="3058394"/>
    <lineage>
        <taxon>Bacteria</taxon>
        <taxon>Bacillati</taxon>
        <taxon>Bacillota</taxon>
        <taxon>Bacilli</taxon>
        <taxon>Bacillales</taxon>
        <taxon>Caryophanaceae</taxon>
        <taxon>Planococcus</taxon>
    </lineage>
</organism>
<evidence type="ECO:0000256" key="2">
    <source>
        <dbReference type="ARBA" id="ARBA00006337"/>
    </source>
</evidence>
<evidence type="ECO:0000256" key="3">
    <source>
        <dbReference type="ARBA" id="ARBA00022475"/>
    </source>
</evidence>
<dbReference type="Pfam" id="PF03471">
    <property type="entry name" value="CorC_HlyC"/>
    <property type="match status" value="1"/>
</dbReference>
<feature type="domain" description="CBS" evidence="12">
    <location>
        <begin position="222"/>
        <end position="284"/>
    </location>
</feature>
<comment type="caution">
    <text evidence="14">The sequence shown here is derived from an EMBL/GenBank/DDBJ whole genome shotgun (WGS) entry which is preliminary data.</text>
</comment>
<keyword evidence="5" id="KW-0677">Repeat</keyword>
<comment type="subcellular location">
    <subcellularLocation>
        <location evidence="1">Cell membrane</location>
        <topology evidence="1">Multi-pass membrane protein</topology>
    </subcellularLocation>
</comment>
<evidence type="ECO:0000259" key="12">
    <source>
        <dbReference type="PROSITE" id="PS51371"/>
    </source>
</evidence>
<accession>A0ABT8MTD1</accession>
<proteinExistence type="inferred from homology"/>
<feature type="transmembrane region" description="Helical" evidence="11">
    <location>
        <begin position="6"/>
        <end position="30"/>
    </location>
</feature>
<feature type="domain" description="CNNM transmembrane" evidence="13">
    <location>
        <begin position="1"/>
        <end position="203"/>
    </location>
</feature>
<dbReference type="PROSITE" id="PS51371">
    <property type="entry name" value="CBS"/>
    <property type="match status" value="2"/>
</dbReference>
<gene>
    <name evidence="14" type="ORF">QWY15_11790</name>
</gene>
<dbReference type="SMART" id="SM01091">
    <property type="entry name" value="CorC_HlyC"/>
    <property type="match status" value="1"/>
</dbReference>
<dbReference type="InterPro" id="IPR044751">
    <property type="entry name" value="Ion_transp-like_CBS"/>
</dbReference>
<protein>
    <submittedName>
        <fullName evidence="14">Hemolysin family protein</fullName>
    </submittedName>
</protein>
<dbReference type="SUPFAM" id="SSF56176">
    <property type="entry name" value="FAD-binding/transporter-associated domain-like"/>
    <property type="match status" value="1"/>
</dbReference>
<feature type="transmembrane region" description="Helical" evidence="11">
    <location>
        <begin position="100"/>
        <end position="121"/>
    </location>
</feature>
<dbReference type="Pfam" id="PF00571">
    <property type="entry name" value="CBS"/>
    <property type="match status" value="2"/>
</dbReference>
<evidence type="ECO:0000256" key="8">
    <source>
        <dbReference type="ARBA" id="ARBA00023136"/>
    </source>
</evidence>
<keyword evidence="6 10" id="KW-1133">Transmembrane helix</keyword>
<dbReference type="SUPFAM" id="SSF54631">
    <property type="entry name" value="CBS-domain pair"/>
    <property type="match status" value="1"/>
</dbReference>
<keyword evidence="7 9" id="KW-0129">CBS domain</keyword>
<feature type="domain" description="CBS" evidence="12">
    <location>
        <begin position="287"/>
        <end position="344"/>
    </location>
</feature>
<reference evidence="14 15" key="1">
    <citation type="submission" date="2023-06" db="EMBL/GenBank/DDBJ databases">
        <title>Novel species in genus Planococcus.</title>
        <authorList>
            <person name="Ning S."/>
        </authorList>
    </citation>
    <scope>NUCLEOTIDE SEQUENCE [LARGE SCALE GENOMIC DNA]</scope>
    <source>
        <strain evidence="14 15">N064</strain>
    </source>
</reference>
<evidence type="ECO:0000256" key="4">
    <source>
        <dbReference type="ARBA" id="ARBA00022692"/>
    </source>
</evidence>
<evidence type="ECO:0000256" key="5">
    <source>
        <dbReference type="ARBA" id="ARBA00022737"/>
    </source>
</evidence>
<dbReference type="SMART" id="SM00116">
    <property type="entry name" value="CBS"/>
    <property type="match status" value="2"/>
</dbReference>
<keyword evidence="15" id="KW-1185">Reference proteome</keyword>
<dbReference type="Gene3D" id="3.10.580.10">
    <property type="entry name" value="CBS-domain"/>
    <property type="match status" value="1"/>
</dbReference>
<comment type="similarity">
    <text evidence="2">Belongs to the UPF0053 family.</text>
</comment>
<dbReference type="RefSeq" id="WP_301726519.1">
    <property type="nucleotide sequence ID" value="NZ_JAUJWW010000005.1"/>
</dbReference>
<dbReference type="Gene3D" id="3.30.465.10">
    <property type="match status" value="1"/>
</dbReference>
<keyword evidence="8 10" id="KW-0472">Membrane</keyword>
<evidence type="ECO:0000259" key="13">
    <source>
        <dbReference type="PROSITE" id="PS51846"/>
    </source>
</evidence>
<dbReference type="Proteomes" id="UP001172054">
    <property type="component" value="Unassembled WGS sequence"/>
</dbReference>
<dbReference type="InterPro" id="IPR002550">
    <property type="entry name" value="CNNM"/>
</dbReference>
<evidence type="ECO:0000313" key="14">
    <source>
        <dbReference type="EMBL" id="MDN7227981.1"/>
    </source>
</evidence>
<dbReference type="PROSITE" id="PS51846">
    <property type="entry name" value="CNNM"/>
    <property type="match status" value="1"/>
</dbReference>
<feature type="transmembrane region" description="Helical" evidence="11">
    <location>
        <begin position="60"/>
        <end position="80"/>
    </location>
</feature>
<dbReference type="InterPro" id="IPR046342">
    <property type="entry name" value="CBS_dom_sf"/>
</dbReference>
<dbReference type="InterPro" id="IPR051676">
    <property type="entry name" value="UPF0053_domain"/>
</dbReference>
<dbReference type="PANTHER" id="PTHR43099:SF2">
    <property type="entry name" value="UPF0053 PROTEIN YRKA"/>
    <property type="match status" value="1"/>
</dbReference>
<dbReference type="CDD" id="cd04590">
    <property type="entry name" value="CBS_pair_CorC_HlyC_assoc"/>
    <property type="match status" value="1"/>
</dbReference>
<evidence type="ECO:0000256" key="7">
    <source>
        <dbReference type="ARBA" id="ARBA00023122"/>
    </source>
</evidence>
<evidence type="ECO:0000256" key="1">
    <source>
        <dbReference type="ARBA" id="ARBA00004651"/>
    </source>
</evidence>
<dbReference type="InterPro" id="IPR036318">
    <property type="entry name" value="FAD-bd_PCMH-like_sf"/>
</dbReference>
<keyword evidence="3" id="KW-1003">Cell membrane</keyword>
<evidence type="ECO:0000256" key="6">
    <source>
        <dbReference type="ARBA" id="ARBA00022989"/>
    </source>
</evidence>
<dbReference type="Pfam" id="PF01595">
    <property type="entry name" value="CNNM"/>
    <property type="match status" value="1"/>
</dbReference>
<dbReference type="InterPro" id="IPR016169">
    <property type="entry name" value="FAD-bd_PCMH_sub2"/>
</dbReference>
<dbReference type="InterPro" id="IPR000644">
    <property type="entry name" value="CBS_dom"/>
</dbReference>